<dbReference type="Proteomes" id="UP001485459">
    <property type="component" value="Chromosome"/>
</dbReference>
<keyword evidence="2" id="KW-1185">Reference proteome</keyword>
<proteinExistence type="predicted"/>
<sequence length="116" mass="12785">MKFTLLCLLATAAMATGSCKKDKKSPKLADAFQYIETVCSAPWAKDIAPGAASFNQTLEKWLETETGVDISTPFRKMYPEKTQICYACSCTTGNVIYVWPPAGSEQKFIDLGFTRP</sequence>
<dbReference type="PROSITE" id="PS51257">
    <property type="entry name" value="PROKAR_LIPOPROTEIN"/>
    <property type="match status" value="1"/>
</dbReference>
<evidence type="ECO:0000313" key="1">
    <source>
        <dbReference type="EMBL" id="WZN39860.1"/>
    </source>
</evidence>
<protein>
    <submittedName>
        <fullName evidence="1">Uncharacterized protein</fullName>
    </submittedName>
</protein>
<gene>
    <name evidence="1" type="ORF">WJU16_17935</name>
</gene>
<organism evidence="1 2">
    <name type="scientific">Chitinophaga pollutisoli</name>
    <dbReference type="NCBI Taxonomy" id="3133966"/>
    <lineage>
        <taxon>Bacteria</taxon>
        <taxon>Pseudomonadati</taxon>
        <taxon>Bacteroidota</taxon>
        <taxon>Chitinophagia</taxon>
        <taxon>Chitinophagales</taxon>
        <taxon>Chitinophagaceae</taxon>
        <taxon>Chitinophaga</taxon>
    </lineage>
</organism>
<reference evidence="2" key="1">
    <citation type="submission" date="2024-03" db="EMBL/GenBank/DDBJ databases">
        <title>Chitinophaga horti sp. nov., isolated from garden soil.</title>
        <authorList>
            <person name="Lee D.S."/>
            <person name="Han D.M."/>
            <person name="Baek J.H."/>
            <person name="Choi D.G."/>
            <person name="Jeon J.H."/>
            <person name="Jeon C.O."/>
        </authorList>
    </citation>
    <scope>NUCLEOTIDE SEQUENCE [LARGE SCALE GENOMIC DNA]</scope>
    <source>
        <strain evidence="2">GPA1</strain>
    </source>
</reference>
<accession>A0ABZ2YL63</accession>
<evidence type="ECO:0000313" key="2">
    <source>
        <dbReference type="Proteomes" id="UP001485459"/>
    </source>
</evidence>
<name>A0ABZ2YL63_9BACT</name>
<dbReference type="EMBL" id="CP149822">
    <property type="protein sequence ID" value="WZN39860.1"/>
    <property type="molecule type" value="Genomic_DNA"/>
</dbReference>
<dbReference type="RefSeq" id="WP_341834825.1">
    <property type="nucleotide sequence ID" value="NZ_CP149822.1"/>
</dbReference>